<keyword evidence="14" id="KW-1208">Phospholipid metabolism</keyword>
<keyword evidence="17" id="KW-1185">Reference proteome</keyword>
<evidence type="ECO:0000256" key="7">
    <source>
        <dbReference type="ARBA" id="ARBA00022741"/>
    </source>
</evidence>
<evidence type="ECO:0000256" key="1">
    <source>
        <dbReference type="ARBA" id="ARBA00004651"/>
    </source>
</evidence>
<evidence type="ECO:0000256" key="14">
    <source>
        <dbReference type="ARBA" id="ARBA00023264"/>
    </source>
</evidence>
<keyword evidence="9" id="KW-0067">ATP-binding</keyword>
<keyword evidence="10 15" id="KW-1133">Transmembrane helix</keyword>
<feature type="transmembrane region" description="Helical" evidence="15">
    <location>
        <begin position="56"/>
        <end position="76"/>
    </location>
</feature>
<keyword evidence="3" id="KW-1003">Cell membrane</keyword>
<comment type="similarity">
    <text evidence="2">Belongs to the bacterial diacylglycerol kinase family.</text>
</comment>
<keyword evidence="6 15" id="KW-0812">Transmembrane</keyword>
<evidence type="ECO:0000256" key="2">
    <source>
        <dbReference type="ARBA" id="ARBA00005967"/>
    </source>
</evidence>
<comment type="caution">
    <text evidence="16">The sequence shown here is derived from an EMBL/GenBank/DDBJ whole genome shotgun (WGS) entry which is preliminary data.</text>
</comment>
<evidence type="ECO:0000313" key="16">
    <source>
        <dbReference type="EMBL" id="MBE8721277.1"/>
    </source>
</evidence>
<keyword evidence="5" id="KW-0808">Transferase</keyword>
<dbReference type="RefSeq" id="WP_196938499.1">
    <property type="nucleotide sequence ID" value="NZ_MU158689.1"/>
</dbReference>
<keyword evidence="11" id="KW-0443">Lipid metabolism</keyword>
<keyword evidence="7" id="KW-0547">Nucleotide-binding</keyword>
<dbReference type="Gene3D" id="1.10.287.3610">
    <property type="match status" value="1"/>
</dbReference>
<feature type="transmembrane region" description="Helical" evidence="15">
    <location>
        <begin position="97"/>
        <end position="118"/>
    </location>
</feature>
<feature type="transmembrane region" description="Helical" evidence="15">
    <location>
        <begin position="32"/>
        <end position="50"/>
    </location>
</feature>
<gene>
    <name evidence="16" type="ORF">C4F40_11135</name>
</gene>
<keyword evidence="12 15" id="KW-0472">Membrane</keyword>
<evidence type="ECO:0000256" key="5">
    <source>
        <dbReference type="ARBA" id="ARBA00022679"/>
    </source>
</evidence>
<evidence type="ECO:0000256" key="15">
    <source>
        <dbReference type="SAM" id="Phobius"/>
    </source>
</evidence>
<evidence type="ECO:0000256" key="10">
    <source>
        <dbReference type="ARBA" id="ARBA00022989"/>
    </source>
</evidence>
<evidence type="ECO:0000256" key="11">
    <source>
        <dbReference type="ARBA" id="ARBA00023098"/>
    </source>
</evidence>
<organism evidence="16 17">
    <name type="scientific">Sphingobacterium pedocola</name>
    <dbReference type="NCBI Taxonomy" id="2082722"/>
    <lineage>
        <taxon>Bacteria</taxon>
        <taxon>Pseudomonadati</taxon>
        <taxon>Bacteroidota</taxon>
        <taxon>Sphingobacteriia</taxon>
        <taxon>Sphingobacteriales</taxon>
        <taxon>Sphingobacteriaceae</taxon>
        <taxon>Sphingobacterium</taxon>
    </lineage>
</organism>
<dbReference type="PANTHER" id="PTHR34299">
    <property type="entry name" value="DIACYLGLYCEROL KINASE"/>
    <property type="match status" value="1"/>
</dbReference>
<proteinExistence type="inferred from homology"/>
<reference evidence="16 17" key="1">
    <citation type="submission" date="2018-02" db="EMBL/GenBank/DDBJ databases">
        <title>Sphingobacterium KA21.</title>
        <authorList>
            <person name="Vasarhelyi B.M."/>
            <person name="Deshmukh S."/>
            <person name="Balint B."/>
            <person name="Kukolya J."/>
        </authorList>
    </citation>
    <scope>NUCLEOTIDE SEQUENCE [LARGE SCALE GENOMIC DNA]</scope>
    <source>
        <strain evidence="16 17">Ka21</strain>
    </source>
</reference>
<dbReference type="InterPro" id="IPR033717">
    <property type="entry name" value="UDPK"/>
</dbReference>
<dbReference type="PANTHER" id="PTHR34299:SF1">
    <property type="entry name" value="DIACYLGLYCEROL KINASE"/>
    <property type="match status" value="1"/>
</dbReference>
<comment type="subcellular location">
    <subcellularLocation>
        <location evidence="1">Cell membrane</location>
        <topology evidence="1">Multi-pass membrane protein</topology>
    </subcellularLocation>
</comment>
<keyword evidence="8 16" id="KW-0418">Kinase</keyword>
<dbReference type="Pfam" id="PF01219">
    <property type="entry name" value="DAGK_prokar"/>
    <property type="match status" value="1"/>
</dbReference>
<keyword evidence="13" id="KW-0594">Phospholipid biosynthesis</keyword>
<evidence type="ECO:0000256" key="8">
    <source>
        <dbReference type="ARBA" id="ARBA00022777"/>
    </source>
</evidence>
<dbReference type="EMBL" id="PSKQ01000019">
    <property type="protein sequence ID" value="MBE8721277.1"/>
    <property type="molecule type" value="Genomic_DNA"/>
</dbReference>
<protein>
    <submittedName>
        <fullName evidence="16">Diacylglycerol kinase</fullName>
    </submittedName>
</protein>
<keyword evidence="4" id="KW-0444">Lipid biosynthesis</keyword>
<evidence type="ECO:0000256" key="3">
    <source>
        <dbReference type="ARBA" id="ARBA00022475"/>
    </source>
</evidence>
<evidence type="ECO:0000256" key="4">
    <source>
        <dbReference type="ARBA" id="ARBA00022516"/>
    </source>
</evidence>
<evidence type="ECO:0000256" key="6">
    <source>
        <dbReference type="ARBA" id="ARBA00022692"/>
    </source>
</evidence>
<dbReference type="Proteomes" id="UP000618319">
    <property type="component" value="Unassembled WGS sequence"/>
</dbReference>
<sequence>MKDQKFSLSKRIASFGPAFNGLKILLKEEHNATIHMTIALCTLIAGAVFRLSASEWTAIIFAIGLVFAAELINTTVEHIADFISPGQNDKIKKIKDMSAAAVLISATTALTIGLIIFIPKVF</sequence>
<dbReference type="InterPro" id="IPR000829">
    <property type="entry name" value="DAGK"/>
</dbReference>
<evidence type="ECO:0000256" key="12">
    <source>
        <dbReference type="ARBA" id="ARBA00023136"/>
    </source>
</evidence>
<dbReference type="CDD" id="cd14265">
    <property type="entry name" value="UDPK_IM_like"/>
    <property type="match status" value="1"/>
</dbReference>
<evidence type="ECO:0000256" key="13">
    <source>
        <dbReference type="ARBA" id="ARBA00023209"/>
    </source>
</evidence>
<dbReference type="InterPro" id="IPR036945">
    <property type="entry name" value="DAGK_sf"/>
</dbReference>
<dbReference type="GO" id="GO:0016301">
    <property type="term" value="F:kinase activity"/>
    <property type="evidence" value="ECO:0007669"/>
    <property type="project" value="UniProtKB-KW"/>
</dbReference>
<evidence type="ECO:0000313" key="17">
    <source>
        <dbReference type="Proteomes" id="UP000618319"/>
    </source>
</evidence>
<evidence type="ECO:0000256" key="9">
    <source>
        <dbReference type="ARBA" id="ARBA00022840"/>
    </source>
</evidence>
<name>A0ABR9T7D7_9SPHI</name>
<accession>A0ABR9T7D7</accession>